<dbReference type="EMBL" id="CP017148">
    <property type="protein sequence ID" value="AOO85120.1"/>
    <property type="molecule type" value="Genomic_DNA"/>
</dbReference>
<name>A0A1D7UCL6_9HYPH</name>
<dbReference type="OrthoDB" id="8264575at2"/>
<evidence type="ECO:0000313" key="3">
    <source>
        <dbReference type="Proteomes" id="UP000094969"/>
    </source>
</evidence>
<organism evidence="2 3">
    <name type="scientific">Bosea vaviloviae</name>
    <dbReference type="NCBI Taxonomy" id="1526658"/>
    <lineage>
        <taxon>Bacteria</taxon>
        <taxon>Pseudomonadati</taxon>
        <taxon>Pseudomonadota</taxon>
        <taxon>Alphaproteobacteria</taxon>
        <taxon>Hyphomicrobiales</taxon>
        <taxon>Boseaceae</taxon>
        <taxon>Bosea</taxon>
    </lineage>
</organism>
<protein>
    <submittedName>
        <fullName evidence="2">Uncharacterized protein</fullName>
    </submittedName>
</protein>
<dbReference type="AlphaFoldDB" id="A0A1D7UCL6"/>
<reference evidence="2 3" key="1">
    <citation type="journal article" date="2015" name="Antonie Van Leeuwenhoek">
        <title>Bosea vaviloviae sp. nov., a new species of slow-growing rhizobia isolated from nodules of the relict species Vavilovia formosa (Stev.) Fed.</title>
        <authorList>
            <person name="Safronova V.I."/>
            <person name="Kuznetsova I.G."/>
            <person name="Sazanova A.L."/>
            <person name="Kimeklis A.K."/>
            <person name="Belimov A.A."/>
            <person name="Andronov E.E."/>
            <person name="Pinaev A.G."/>
            <person name="Chizhevskaya E.P."/>
            <person name="Pukhaev A.R."/>
            <person name="Popov K.P."/>
            <person name="Willems A."/>
            <person name="Tikhonovich I.A."/>
        </authorList>
    </citation>
    <scope>NUCLEOTIDE SEQUENCE [LARGE SCALE GENOMIC DNA]</scope>
    <source>
        <strain evidence="2 3">Vaf18</strain>
        <plasmid evidence="2">unnamed1</plasmid>
    </source>
</reference>
<feature type="signal peptide" evidence="1">
    <location>
        <begin position="1"/>
        <end position="22"/>
    </location>
</feature>
<evidence type="ECO:0000313" key="2">
    <source>
        <dbReference type="EMBL" id="AOO85120.1"/>
    </source>
</evidence>
<dbReference type="Proteomes" id="UP000094969">
    <property type="component" value="Plasmid unnamed1"/>
</dbReference>
<dbReference type="KEGG" id="bvv:BHK69_30975"/>
<keyword evidence="3" id="KW-1185">Reference proteome</keyword>
<evidence type="ECO:0000256" key="1">
    <source>
        <dbReference type="SAM" id="SignalP"/>
    </source>
</evidence>
<sequence length="189" mass="20199">MKTVLQRAIALCSIAIAGTAAAQPEASSTWRPMTFHDFRQPLTSDVLQSVIWPDVIASANAYAENELKLPLNGRNALVTALSSTYQLGDRTVIISTALVRGCDSGANSSGAEIEPSICPLRIVVMKDGKVVSSKTESGCYVDHADKDLPAKNRADSSYTQFDPKSGTIAFRTIVGGKAIAFCQRTYAIN</sequence>
<accession>A0A1D7UCL6</accession>
<keyword evidence="2" id="KW-0614">Plasmid</keyword>
<proteinExistence type="predicted"/>
<geneLocation type="plasmid" evidence="2 3">
    <name>unnamed1</name>
</geneLocation>
<keyword evidence="1" id="KW-0732">Signal</keyword>
<feature type="chain" id="PRO_5009100166" evidence="1">
    <location>
        <begin position="23"/>
        <end position="189"/>
    </location>
</feature>
<gene>
    <name evidence="2" type="ORF">BHK69_30975</name>
</gene>